<keyword evidence="2" id="KW-1185">Reference proteome</keyword>
<protein>
    <submittedName>
        <fullName evidence="1">Uncharacterized protein</fullName>
    </submittedName>
</protein>
<proteinExistence type="predicted"/>
<accession>A0A392P116</accession>
<reference evidence="1 2" key="1">
    <citation type="journal article" date="2018" name="Front. Plant Sci.">
        <title>Red Clover (Trifolium pratense) and Zigzag Clover (T. medium) - A Picture of Genomic Similarities and Differences.</title>
        <authorList>
            <person name="Dluhosova J."/>
            <person name="Istvanek J."/>
            <person name="Nedelnik J."/>
            <person name="Repkova J."/>
        </authorList>
    </citation>
    <scope>NUCLEOTIDE SEQUENCE [LARGE SCALE GENOMIC DNA]</scope>
    <source>
        <strain evidence="2">cv. 10/8</strain>
        <tissue evidence="1">Leaf</tissue>
    </source>
</reference>
<evidence type="ECO:0000313" key="2">
    <source>
        <dbReference type="Proteomes" id="UP000265520"/>
    </source>
</evidence>
<dbReference type="AlphaFoldDB" id="A0A392P116"/>
<evidence type="ECO:0000313" key="1">
    <source>
        <dbReference type="EMBL" id="MCI05210.1"/>
    </source>
</evidence>
<comment type="caution">
    <text evidence="1">The sequence shown here is derived from an EMBL/GenBank/DDBJ whole genome shotgun (WGS) entry which is preliminary data.</text>
</comment>
<sequence>MAEEPTMRSYCRRTDGDQVTLGFQPANPVTFDIKGNVLAGLRENQFDGRVNSDPWDHLSQFAETCEIQKVPETVTEDQKKLRLFSFSLTGPAKEVPTCKPYKTHLLSQ</sequence>
<name>A0A392P116_9FABA</name>
<dbReference type="EMBL" id="LXQA010057880">
    <property type="protein sequence ID" value="MCI05210.1"/>
    <property type="molecule type" value="Genomic_DNA"/>
</dbReference>
<organism evidence="1 2">
    <name type="scientific">Trifolium medium</name>
    <dbReference type="NCBI Taxonomy" id="97028"/>
    <lineage>
        <taxon>Eukaryota</taxon>
        <taxon>Viridiplantae</taxon>
        <taxon>Streptophyta</taxon>
        <taxon>Embryophyta</taxon>
        <taxon>Tracheophyta</taxon>
        <taxon>Spermatophyta</taxon>
        <taxon>Magnoliopsida</taxon>
        <taxon>eudicotyledons</taxon>
        <taxon>Gunneridae</taxon>
        <taxon>Pentapetalae</taxon>
        <taxon>rosids</taxon>
        <taxon>fabids</taxon>
        <taxon>Fabales</taxon>
        <taxon>Fabaceae</taxon>
        <taxon>Papilionoideae</taxon>
        <taxon>50 kb inversion clade</taxon>
        <taxon>NPAAA clade</taxon>
        <taxon>Hologalegina</taxon>
        <taxon>IRL clade</taxon>
        <taxon>Trifolieae</taxon>
        <taxon>Trifolium</taxon>
    </lineage>
</organism>
<dbReference type="Proteomes" id="UP000265520">
    <property type="component" value="Unassembled WGS sequence"/>
</dbReference>